<feature type="domain" description="ATPase AAA-type core" evidence="1">
    <location>
        <begin position="47"/>
        <end position="365"/>
    </location>
</feature>
<evidence type="ECO:0000313" key="3">
    <source>
        <dbReference type="Proteomes" id="UP000037392"/>
    </source>
</evidence>
<dbReference type="PATRIC" id="fig|742734.4.peg.4981"/>
<evidence type="ECO:0000259" key="1">
    <source>
        <dbReference type="Pfam" id="PF13304"/>
    </source>
</evidence>
<dbReference type="GO" id="GO:0016887">
    <property type="term" value="F:ATP hydrolysis activity"/>
    <property type="evidence" value="ECO:0007669"/>
    <property type="project" value="InterPro"/>
</dbReference>
<dbReference type="InterPro" id="IPR003959">
    <property type="entry name" value="ATPase_AAA_core"/>
</dbReference>
<dbReference type="EMBL" id="ADLK01000035">
    <property type="protein sequence ID" value="KMW14989.1"/>
    <property type="molecule type" value="Genomic_DNA"/>
</dbReference>
<dbReference type="PANTHER" id="PTHR40396:SF1">
    <property type="entry name" value="ATPASE AAA-TYPE CORE DOMAIN-CONTAINING PROTEIN"/>
    <property type="match status" value="1"/>
</dbReference>
<evidence type="ECO:0000313" key="2">
    <source>
        <dbReference type="EMBL" id="KMW14989.1"/>
    </source>
</evidence>
<dbReference type="AlphaFoldDB" id="A0A0J9BS84"/>
<organism evidence="2 3">
    <name type="scientific">[Clostridium] citroniae WAL-19142</name>
    <dbReference type="NCBI Taxonomy" id="742734"/>
    <lineage>
        <taxon>Bacteria</taxon>
        <taxon>Bacillati</taxon>
        <taxon>Bacillota</taxon>
        <taxon>Clostridia</taxon>
        <taxon>Lachnospirales</taxon>
        <taxon>Lachnospiraceae</taxon>
        <taxon>Enterocloster</taxon>
    </lineage>
</organism>
<dbReference type="InterPro" id="IPR027417">
    <property type="entry name" value="P-loop_NTPase"/>
</dbReference>
<dbReference type="PANTHER" id="PTHR40396">
    <property type="entry name" value="ATPASE-LIKE PROTEIN"/>
    <property type="match status" value="1"/>
</dbReference>
<dbReference type="Pfam" id="PF13304">
    <property type="entry name" value="AAA_21"/>
    <property type="match status" value="1"/>
</dbReference>
<dbReference type="Gene3D" id="3.40.50.300">
    <property type="entry name" value="P-loop containing nucleotide triphosphate hydrolases"/>
    <property type="match status" value="1"/>
</dbReference>
<reference evidence="2 3" key="1">
    <citation type="submission" date="2011-04" db="EMBL/GenBank/DDBJ databases">
        <title>The Genome Sequence of Clostridium citroniae WAL-19142.</title>
        <authorList>
            <consortium name="The Broad Institute Genome Sequencing Platform"/>
            <person name="Earl A."/>
            <person name="Ward D."/>
            <person name="Feldgarden M."/>
            <person name="Gevers D."/>
            <person name="Warren Y.A."/>
            <person name="Tyrrell K.L."/>
            <person name="Citron D.M."/>
            <person name="Goldstein E.J."/>
            <person name="Daigneault M."/>
            <person name="Allen-Vercoe E."/>
            <person name="Young S.K."/>
            <person name="Zeng Q."/>
            <person name="Gargeya S."/>
            <person name="Fitzgerald M."/>
            <person name="Haas B."/>
            <person name="Abouelleil A."/>
            <person name="Alvarado L."/>
            <person name="Arachchi H.M."/>
            <person name="Berlin A."/>
            <person name="Brown A."/>
            <person name="Chapman S.B."/>
            <person name="Chen Z."/>
            <person name="Dunbar C."/>
            <person name="Freedman E."/>
            <person name="Gearin G."/>
            <person name="Gellesch M."/>
            <person name="Goldberg J."/>
            <person name="Griggs A."/>
            <person name="Gujja S."/>
            <person name="Heilman E.R."/>
            <person name="Heiman D."/>
            <person name="Howarth C."/>
            <person name="Larson L."/>
            <person name="Lui A."/>
            <person name="MacDonald P.J."/>
            <person name="Mehta T."/>
            <person name="Montmayeur A."/>
            <person name="Murphy C."/>
            <person name="Neiman D."/>
            <person name="Pearson M."/>
            <person name="Priest M."/>
            <person name="Roberts A."/>
            <person name="Saif S."/>
            <person name="Shea T."/>
            <person name="Shenoy N."/>
            <person name="Sisk P."/>
            <person name="Stolte C."/>
            <person name="Sykes S."/>
            <person name="White J."/>
            <person name="Yandava C."/>
            <person name="Wortman J."/>
            <person name="Nusbaum C."/>
            <person name="Birren B."/>
        </authorList>
    </citation>
    <scope>NUCLEOTIDE SEQUENCE [LARGE SCALE GENOMIC DNA]</scope>
    <source>
        <strain evidence="2 3">WAL-19142</strain>
    </source>
</reference>
<dbReference type="GO" id="GO:0005524">
    <property type="term" value="F:ATP binding"/>
    <property type="evidence" value="ECO:0007669"/>
    <property type="project" value="InterPro"/>
</dbReference>
<dbReference type="OrthoDB" id="9809324at2"/>
<sequence length="425" mass="46719">MLVQLILKNFKIFKEETLLDCLPGPINEHKASLIKDALDGEQFLPVIAIYGPNGGGKSTVLYGLRFLTDLLTAARPETVASRPVHHRMSPVCSGMPSEFDVLYRHRGFLFRYQLRLLKGIIAEETLFYGRVGKDDAGILFNRKESDFHLGKIVSSCPVNHVSPSEPLLSLLARSSQSETIQAAYSWFEETHFLSSSPSDAPLPKSAEQAGRIGSNIYDAIGGNTYGDIDGNAYGHIGDGISGGIYDGICKDICTLLQSMGLDITNIRSVPQGGVTASGLWLTHTPEGSEPYELPYEDESEGTKKLLSVLPPVIASLKQGSLIVADDLDSRLHPHLLRYIISLYTNAEKNPHGAQLIFSSHNTAVLMPTVLRRDEIWLCCHPSGEDAQLYPLSWYKKENGLIPRNDEAYGKQYLEGRYGASPKITG</sequence>
<comment type="caution">
    <text evidence="2">The sequence shown here is derived from an EMBL/GenBank/DDBJ whole genome shotgun (WGS) entry which is preliminary data.</text>
</comment>
<protein>
    <recommendedName>
        <fullName evidence="1">ATPase AAA-type core domain-containing protein</fullName>
    </recommendedName>
</protein>
<dbReference type="Proteomes" id="UP000037392">
    <property type="component" value="Unassembled WGS sequence"/>
</dbReference>
<proteinExistence type="predicted"/>
<dbReference type="GeneID" id="93163997"/>
<accession>A0A0J9BS84</accession>
<dbReference type="RefSeq" id="WP_048930795.1">
    <property type="nucleotide sequence ID" value="NZ_KQ235882.1"/>
</dbReference>
<dbReference type="SUPFAM" id="SSF52540">
    <property type="entry name" value="P-loop containing nucleoside triphosphate hydrolases"/>
    <property type="match status" value="1"/>
</dbReference>
<name>A0A0J9BS84_9FIRM</name>
<gene>
    <name evidence="2" type="ORF">HMPREF9470_04649</name>
</gene>